<organism evidence="1 2">
    <name type="scientific">Dictyobacter aurantiacus</name>
    <dbReference type="NCBI Taxonomy" id="1936993"/>
    <lineage>
        <taxon>Bacteria</taxon>
        <taxon>Bacillati</taxon>
        <taxon>Chloroflexota</taxon>
        <taxon>Ktedonobacteria</taxon>
        <taxon>Ktedonobacterales</taxon>
        <taxon>Dictyobacteraceae</taxon>
        <taxon>Dictyobacter</taxon>
    </lineage>
</organism>
<evidence type="ECO:0000313" key="1">
    <source>
        <dbReference type="EMBL" id="GCE03811.1"/>
    </source>
</evidence>
<reference evidence="2" key="1">
    <citation type="submission" date="2018-12" db="EMBL/GenBank/DDBJ databases">
        <title>Tengunoibacter tsumagoiensis gen. nov., sp. nov., Dictyobacter kobayashii sp. nov., D. alpinus sp. nov., and D. joshuensis sp. nov. and description of Dictyobacteraceae fam. nov. within the order Ktedonobacterales isolated from Tengu-no-mugimeshi.</title>
        <authorList>
            <person name="Wang C.M."/>
            <person name="Zheng Y."/>
            <person name="Sakai Y."/>
            <person name="Toyoda A."/>
            <person name="Minakuchi Y."/>
            <person name="Abe K."/>
            <person name="Yokota A."/>
            <person name="Yabe S."/>
        </authorList>
    </citation>
    <scope>NUCLEOTIDE SEQUENCE [LARGE SCALE GENOMIC DNA]</scope>
    <source>
        <strain evidence="2">S-27</strain>
    </source>
</reference>
<dbReference type="Proteomes" id="UP000287224">
    <property type="component" value="Unassembled WGS sequence"/>
</dbReference>
<evidence type="ECO:0000313" key="2">
    <source>
        <dbReference type="Proteomes" id="UP000287224"/>
    </source>
</evidence>
<proteinExistence type="predicted"/>
<name>A0A401ZAB6_9CHLR</name>
<protein>
    <submittedName>
        <fullName evidence="1">Uncharacterized protein</fullName>
    </submittedName>
</protein>
<accession>A0A401ZAB6</accession>
<gene>
    <name evidence="1" type="ORF">KDAU_11400</name>
</gene>
<sequence length="89" mass="9988">MMGSVRTQIRQERSTDRKKRTYGLLEVQPYVIYDISTAFRRISDVPGLCGAHMRNGFIGVVVSQKLSNLILLSAANVFILHNIISIPDP</sequence>
<dbReference type="AlphaFoldDB" id="A0A401ZAB6"/>
<comment type="caution">
    <text evidence="1">The sequence shown here is derived from an EMBL/GenBank/DDBJ whole genome shotgun (WGS) entry which is preliminary data.</text>
</comment>
<dbReference type="EMBL" id="BIFQ01000001">
    <property type="protein sequence ID" value="GCE03811.1"/>
    <property type="molecule type" value="Genomic_DNA"/>
</dbReference>
<keyword evidence="2" id="KW-1185">Reference proteome</keyword>